<evidence type="ECO:0000256" key="1">
    <source>
        <dbReference type="SAM" id="MobiDB-lite"/>
    </source>
</evidence>
<dbReference type="Proteomes" id="UP000054279">
    <property type="component" value="Unassembled WGS sequence"/>
</dbReference>
<feature type="region of interest" description="Disordered" evidence="1">
    <location>
        <begin position="1"/>
        <end position="39"/>
    </location>
</feature>
<dbReference type="AlphaFoldDB" id="A0A0C9UTK6"/>
<reference evidence="2 3" key="1">
    <citation type="submission" date="2014-06" db="EMBL/GenBank/DDBJ databases">
        <title>Evolutionary Origins and Diversification of the Mycorrhizal Mutualists.</title>
        <authorList>
            <consortium name="DOE Joint Genome Institute"/>
            <consortium name="Mycorrhizal Genomics Consortium"/>
            <person name="Kohler A."/>
            <person name="Kuo A."/>
            <person name="Nagy L.G."/>
            <person name="Floudas D."/>
            <person name="Copeland A."/>
            <person name="Barry K.W."/>
            <person name="Cichocki N."/>
            <person name="Veneault-Fourrey C."/>
            <person name="LaButti K."/>
            <person name="Lindquist E.A."/>
            <person name="Lipzen A."/>
            <person name="Lundell T."/>
            <person name="Morin E."/>
            <person name="Murat C."/>
            <person name="Riley R."/>
            <person name="Ohm R."/>
            <person name="Sun H."/>
            <person name="Tunlid A."/>
            <person name="Henrissat B."/>
            <person name="Grigoriev I.V."/>
            <person name="Hibbett D.S."/>
            <person name="Martin F."/>
        </authorList>
    </citation>
    <scope>NUCLEOTIDE SEQUENCE [LARGE SCALE GENOMIC DNA]</scope>
    <source>
        <strain evidence="2 3">SS14</strain>
    </source>
</reference>
<accession>A0A0C9UTK6</accession>
<protein>
    <submittedName>
        <fullName evidence="2">Uncharacterized protein</fullName>
    </submittedName>
</protein>
<dbReference type="HOGENOM" id="CLU_160180_0_0_1"/>
<name>A0A0C9UTK6_SPHS4</name>
<sequence length="101" mass="10728">MADDFHRLVSSSNSAASSHYRPAYLPTSATTPPPTSQGLDPFFFFDNNLEMTTPNPNGGYNTHKQDLLGADLVPGSAFASNYKAVHSTDSGLPLSKNAAPL</sequence>
<evidence type="ECO:0000313" key="2">
    <source>
        <dbReference type="EMBL" id="KIJ32572.1"/>
    </source>
</evidence>
<proteinExistence type="predicted"/>
<dbReference type="EMBL" id="KN837225">
    <property type="protein sequence ID" value="KIJ32572.1"/>
    <property type="molecule type" value="Genomic_DNA"/>
</dbReference>
<organism evidence="2 3">
    <name type="scientific">Sphaerobolus stellatus (strain SS14)</name>
    <dbReference type="NCBI Taxonomy" id="990650"/>
    <lineage>
        <taxon>Eukaryota</taxon>
        <taxon>Fungi</taxon>
        <taxon>Dikarya</taxon>
        <taxon>Basidiomycota</taxon>
        <taxon>Agaricomycotina</taxon>
        <taxon>Agaricomycetes</taxon>
        <taxon>Phallomycetidae</taxon>
        <taxon>Geastrales</taxon>
        <taxon>Sphaerobolaceae</taxon>
        <taxon>Sphaerobolus</taxon>
    </lineage>
</organism>
<keyword evidence="3" id="KW-1185">Reference proteome</keyword>
<gene>
    <name evidence="2" type="ORF">M422DRAFT_265589</name>
</gene>
<evidence type="ECO:0000313" key="3">
    <source>
        <dbReference type="Proteomes" id="UP000054279"/>
    </source>
</evidence>